<accession>A0A8B8BA62</accession>
<dbReference type="Proteomes" id="UP000694844">
    <property type="component" value="Chromosome 8"/>
</dbReference>
<dbReference type="OrthoDB" id="25620at2759"/>
<proteinExistence type="predicted"/>
<dbReference type="RefSeq" id="XP_022300317.1">
    <property type="nucleotide sequence ID" value="XM_022444609.1"/>
</dbReference>
<evidence type="ECO:0000313" key="2">
    <source>
        <dbReference type="RefSeq" id="XP_022300317.1"/>
    </source>
</evidence>
<dbReference type="Gene3D" id="3.40.50.300">
    <property type="entry name" value="P-loop containing nucleotide triphosphate hydrolases"/>
    <property type="match status" value="1"/>
</dbReference>
<dbReference type="SUPFAM" id="SSF52540">
    <property type="entry name" value="P-loop containing nucleoside triphosphate hydrolases"/>
    <property type="match status" value="1"/>
</dbReference>
<dbReference type="InterPro" id="IPR027417">
    <property type="entry name" value="P-loop_NTPase"/>
</dbReference>
<dbReference type="AlphaFoldDB" id="A0A8B8BA62"/>
<dbReference type="GeneID" id="111108619"/>
<dbReference type="KEGG" id="cvn:111108619"/>
<dbReference type="PANTHER" id="PTHR14241">
    <property type="entry name" value="INTERFERON-INDUCED PROTEIN 44"/>
    <property type="match status" value="1"/>
</dbReference>
<protein>
    <submittedName>
        <fullName evidence="2">Interferon-induced protein 44-like</fullName>
    </submittedName>
</protein>
<keyword evidence="1" id="KW-1185">Reference proteome</keyword>
<organism evidence="1 2">
    <name type="scientific">Crassostrea virginica</name>
    <name type="common">Eastern oyster</name>
    <dbReference type="NCBI Taxonomy" id="6565"/>
    <lineage>
        <taxon>Eukaryota</taxon>
        <taxon>Metazoa</taxon>
        <taxon>Spiralia</taxon>
        <taxon>Lophotrochozoa</taxon>
        <taxon>Mollusca</taxon>
        <taxon>Bivalvia</taxon>
        <taxon>Autobranchia</taxon>
        <taxon>Pteriomorphia</taxon>
        <taxon>Ostreida</taxon>
        <taxon>Ostreoidea</taxon>
        <taxon>Ostreidae</taxon>
        <taxon>Crassostrea</taxon>
    </lineage>
</organism>
<name>A0A8B8BA62_CRAVI</name>
<gene>
    <name evidence="2" type="primary">LOC111108619</name>
</gene>
<reference evidence="2" key="1">
    <citation type="submission" date="2025-08" db="UniProtKB">
        <authorList>
            <consortium name="RefSeq"/>
        </authorList>
    </citation>
    <scope>IDENTIFICATION</scope>
    <source>
        <tissue evidence="2">Whole sample</tissue>
    </source>
</reference>
<dbReference type="PANTHER" id="PTHR14241:SF32">
    <property type="entry name" value="VWFA DOMAIN-CONTAINING PROTEIN-RELATED"/>
    <property type="match status" value="1"/>
</dbReference>
<sequence>MMEFKSKCRSRPWRKFPLFSEETLQELKTDILNYTSVNENMSAANILLIGQIGAGKSSVLNSLNSIYRGKITSRALCGSFEHSLTTTFRKYNVKDNHSGRTLKLRLCDTRGLEEKFAADVQEMSYILDGNVPDRYQFNPTSPFNTKTPGFIPSPKFEDKIHCVAFILDGSTIDVMPEKILTQIKAIQNVTNLKNIPQVVYVTKMDKVCSDVQMDPTIMFHNEAVCEAVNKTSNVMGIPRGHIYPIINYESETTLDANFDILLLQALKQTASFADDFIDDVIGSFKAPSRWYCSIS</sequence>
<dbReference type="CDD" id="cd00882">
    <property type="entry name" value="Ras_like_GTPase"/>
    <property type="match status" value="1"/>
</dbReference>
<evidence type="ECO:0000313" key="1">
    <source>
        <dbReference type="Proteomes" id="UP000694844"/>
    </source>
</evidence>